<feature type="signal peptide" evidence="4">
    <location>
        <begin position="1"/>
        <end position="19"/>
    </location>
</feature>
<feature type="chain" id="PRO_5036412561" description="Antistasin-like domain-containing protein" evidence="4">
    <location>
        <begin position="20"/>
        <end position="232"/>
    </location>
</feature>
<evidence type="ECO:0000313" key="9">
    <source>
        <dbReference type="EMBL" id="CAF4443767.1"/>
    </source>
</evidence>
<feature type="domain" description="Antistasin-like" evidence="5">
    <location>
        <begin position="60"/>
        <end position="86"/>
    </location>
</feature>
<dbReference type="InterPro" id="IPR011061">
    <property type="entry name" value="Hirudin/antistatin"/>
</dbReference>
<name>A0A815Z424_9BILA</name>
<evidence type="ECO:0000313" key="7">
    <source>
        <dbReference type="EMBL" id="CAF1577738.1"/>
    </source>
</evidence>
<accession>A0A815Z424</accession>
<evidence type="ECO:0000256" key="2">
    <source>
        <dbReference type="ARBA" id="ARBA00022900"/>
    </source>
</evidence>
<dbReference type="Proteomes" id="UP000682733">
    <property type="component" value="Unassembled WGS sequence"/>
</dbReference>
<dbReference type="Proteomes" id="UP000681722">
    <property type="component" value="Unassembled WGS sequence"/>
</dbReference>
<proteinExistence type="predicted"/>
<keyword evidence="1" id="KW-0646">Protease inhibitor</keyword>
<dbReference type="EMBL" id="CAJOBC010096936">
    <property type="protein sequence ID" value="CAF4443767.1"/>
    <property type="molecule type" value="Genomic_DNA"/>
</dbReference>
<evidence type="ECO:0000313" key="8">
    <source>
        <dbReference type="EMBL" id="CAF3854915.1"/>
    </source>
</evidence>
<dbReference type="Proteomes" id="UP000677228">
    <property type="component" value="Unassembled WGS sequence"/>
</dbReference>
<evidence type="ECO:0000256" key="1">
    <source>
        <dbReference type="ARBA" id="ARBA00022690"/>
    </source>
</evidence>
<keyword evidence="4" id="KW-0732">Signal</keyword>
<reference evidence="7" key="1">
    <citation type="submission" date="2021-02" db="EMBL/GenBank/DDBJ databases">
        <authorList>
            <person name="Nowell W R."/>
        </authorList>
    </citation>
    <scope>NUCLEOTIDE SEQUENCE</scope>
</reference>
<sequence length="232" mass="25082">MKFTLILAGLFLYCWSTSAQQLNTCRPVTCMIVCPNGFDVDAEINCPVCRCKKPELLARCPPVACTMPCPHVIEVDPGTNCPVCRCRSPQISTATTPPTICLPVNCALFCSNGFVIDPETNCEVCRCKSTHHSTCLAPILEYNCDLLGATKPTCPETHYCNYFSLGGEMRVPRCCLKPTTSFSTVAPSSTSEMITTSVTNPTQKSTTTRPPTSASLSEELQALGFNTMASTP</sequence>
<dbReference type="PROSITE" id="PS51252">
    <property type="entry name" value="ANTISTASIN"/>
    <property type="match status" value="3"/>
</dbReference>
<dbReference type="Proteomes" id="UP000663829">
    <property type="component" value="Unassembled WGS sequence"/>
</dbReference>
<gene>
    <name evidence="7" type="ORF">GPM918_LOCUS40862</name>
    <name evidence="6" type="ORF">OVA965_LOCUS18930</name>
    <name evidence="9" type="ORF">SRO942_LOCUS41846</name>
    <name evidence="8" type="ORF">TMI583_LOCUS18941</name>
</gene>
<dbReference type="EMBL" id="CAJOBA010009595">
    <property type="protein sequence ID" value="CAF3854915.1"/>
    <property type="molecule type" value="Genomic_DNA"/>
</dbReference>
<dbReference type="InterPro" id="IPR004094">
    <property type="entry name" value="Antistasin-like"/>
</dbReference>
<dbReference type="AlphaFoldDB" id="A0A815Z424"/>
<dbReference type="OrthoDB" id="406800at2759"/>
<evidence type="ECO:0000259" key="5">
    <source>
        <dbReference type="PROSITE" id="PS51252"/>
    </source>
</evidence>
<evidence type="ECO:0000256" key="4">
    <source>
        <dbReference type="SAM" id="SignalP"/>
    </source>
</evidence>
<keyword evidence="2" id="KW-0722">Serine protease inhibitor</keyword>
<evidence type="ECO:0000256" key="3">
    <source>
        <dbReference type="SAM" id="MobiDB-lite"/>
    </source>
</evidence>
<dbReference type="EMBL" id="CAJNOQ010031029">
    <property type="protein sequence ID" value="CAF1577738.1"/>
    <property type="molecule type" value="Genomic_DNA"/>
</dbReference>
<evidence type="ECO:0000313" key="10">
    <source>
        <dbReference type="Proteomes" id="UP000663829"/>
    </source>
</evidence>
<feature type="domain" description="Antistasin-like" evidence="5">
    <location>
        <begin position="25"/>
        <end position="51"/>
    </location>
</feature>
<feature type="region of interest" description="Disordered" evidence="3">
    <location>
        <begin position="192"/>
        <end position="215"/>
    </location>
</feature>
<keyword evidence="10" id="KW-1185">Reference proteome</keyword>
<evidence type="ECO:0000313" key="6">
    <source>
        <dbReference type="EMBL" id="CAF1093420.1"/>
    </source>
</evidence>
<dbReference type="SUPFAM" id="SSF57262">
    <property type="entry name" value="Leech antihemostatic proteins"/>
    <property type="match status" value="2"/>
</dbReference>
<protein>
    <recommendedName>
        <fullName evidence="5">Antistasin-like domain-containing protein</fullName>
    </recommendedName>
</protein>
<feature type="domain" description="Antistasin-like" evidence="5">
    <location>
        <begin position="101"/>
        <end position="127"/>
    </location>
</feature>
<organism evidence="7 10">
    <name type="scientific">Didymodactylos carnosus</name>
    <dbReference type="NCBI Taxonomy" id="1234261"/>
    <lineage>
        <taxon>Eukaryota</taxon>
        <taxon>Metazoa</taxon>
        <taxon>Spiralia</taxon>
        <taxon>Gnathifera</taxon>
        <taxon>Rotifera</taxon>
        <taxon>Eurotatoria</taxon>
        <taxon>Bdelloidea</taxon>
        <taxon>Philodinida</taxon>
        <taxon>Philodinidae</taxon>
        <taxon>Didymodactylos</taxon>
    </lineage>
</organism>
<dbReference type="Pfam" id="PF02822">
    <property type="entry name" value="Antistasin"/>
    <property type="match status" value="2"/>
</dbReference>
<dbReference type="Gene3D" id="2.10.22.10">
    <property type="entry name" value="Antistasin, domain 1"/>
    <property type="match status" value="3"/>
</dbReference>
<dbReference type="GO" id="GO:0004867">
    <property type="term" value="F:serine-type endopeptidase inhibitor activity"/>
    <property type="evidence" value="ECO:0007669"/>
    <property type="project" value="UniProtKB-KW"/>
</dbReference>
<comment type="caution">
    <text evidence="7">The sequence shown here is derived from an EMBL/GenBank/DDBJ whole genome shotgun (WGS) entry which is preliminary data.</text>
</comment>
<dbReference type="EMBL" id="CAJNOK010009578">
    <property type="protein sequence ID" value="CAF1093420.1"/>
    <property type="molecule type" value="Genomic_DNA"/>
</dbReference>